<evidence type="ECO:0000313" key="3">
    <source>
        <dbReference type="Proteomes" id="UP001165085"/>
    </source>
</evidence>
<sequence length="69" mass="7715">MFEEIEVSPSTRPSPPVAGEVPPKLNLIRADHPRSIGVGVPGIQPPSLPRTEKKKSPPPRRRRLMMLRE</sequence>
<reference evidence="3" key="1">
    <citation type="journal article" date="2023" name="Commun. Biol.">
        <title>Genome analysis of Parmales, the sister group of diatoms, reveals the evolutionary specialization of diatoms from phago-mixotrophs to photoautotrophs.</title>
        <authorList>
            <person name="Ban H."/>
            <person name="Sato S."/>
            <person name="Yoshikawa S."/>
            <person name="Yamada K."/>
            <person name="Nakamura Y."/>
            <person name="Ichinomiya M."/>
            <person name="Sato N."/>
            <person name="Blanc-Mathieu R."/>
            <person name="Endo H."/>
            <person name="Kuwata A."/>
            <person name="Ogata H."/>
        </authorList>
    </citation>
    <scope>NUCLEOTIDE SEQUENCE [LARGE SCALE GENOMIC DNA]</scope>
    <source>
        <strain evidence="3">NIES 3701</strain>
    </source>
</reference>
<name>A0A9W7AKI3_9STRA</name>
<gene>
    <name evidence="2" type="ORF">TrST_g1378</name>
</gene>
<protein>
    <submittedName>
        <fullName evidence="2">Uncharacterized protein</fullName>
    </submittedName>
</protein>
<proteinExistence type="predicted"/>
<feature type="region of interest" description="Disordered" evidence="1">
    <location>
        <begin position="1"/>
        <end position="69"/>
    </location>
</feature>
<evidence type="ECO:0000256" key="1">
    <source>
        <dbReference type="SAM" id="MobiDB-lite"/>
    </source>
</evidence>
<evidence type="ECO:0000313" key="2">
    <source>
        <dbReference type="EMBL" id="GMH71580.1"/>
    </source>
</evidence>
<feature type="compositionally biased region" description="Basic residues" evidence="1">
    <location>
        <begin position="56"/>
        <end position="69"/>
    </location>
</feature>
<keyword evidence="3" id="KW-1185">Reference proteome</keyword>
<dbReference type="EMBL" id="BRXY01000150">
    <property type="protein sequence ID" value="GMH71580.1"/>
    <property type="molecule type" value="Genomic_DNA"/>
</dbReference>
<dbReference type="AlphaFoldDB" id="A0A9W7AKI3"/>
<comment type="caution">
    <text evidence="2">The sequence shown here is derived from an EMBL/GenBank/DDBJ whole genome shotgun (WGS) entry which is preliminary data.</text>
</comment>
<accession>A0A9W7AKI3</accession>
<organism evidence="2 3">
    <name type="scientific">Triparma strigata</name>
    <dbReference type="NCBI Taxonomy" id="1606541"/>
    <lineage>
        <taxon>Eukaryota</taxon>
        <taxon>Sar</taxon>
        <taxon>Stramenopiles</taxon>
        <taxon>Ochrophyta</taxon>
        <taxon>Bolidophyceae</taxon>
        <taxon>Parmales</taxon>
        <taxon>Triparmaceae</taxon>
        <taxon>Triparma</taxon>
    </lineage>
</organism>
<dbReference type="Proteomes" id="UP001165085">
    <property type="component" value="Unassembled WGS sequence"/>
</dbReference>